<dbReference type="Proteomes" id="UP000660611">
    <property type="component" value="Unassembled WGS sequence"/>
</dbReference>
<feature type="transmembrane region" description="Helical" evidence="1">
    <location>
        <begin position="35"/>
        <end position="56"/>
    </location>
</feature>
<sequence length="153" mass="15966">MIPSSVWRSAAGFGAGLGMSDTWRELQQIPGTGTVYVLSLSVLSIGFASLTLGLVYPWGERVPAGMPVVGGRRYPTWLVAGLAAAGVLPLAVIVVQSAANWDVLIGAAGRPSPGWVSLATACYLPAALWPVLVAAVTVAYVRRRARPPSRTPL</sequence>
<comment type="caution">
    <text evidence="2">The sequence shown here is derived from an EMBL/GenBank/DDBJ whole genome shotgun (WGS) entry which is preliminary data.</text>
</comment>
<keyword evidence="1" id="KW-1133">Transmembrane helix</keyword>
<gene>
    <name evidence="2" type="ORF">Dsi01nite_034010</name>
</gene>
<proteinExistence type="predicted"/>
<keyword evidence="1" id="KW-0472">Membrane</keyword>
<dbReference type="AlphaFoldDB" id="A0A919PIA0"/>
<keyword evidence="3" id="KW-1185">Reference proteome</keyword>
<reference evidence="2" key="1">
    <citation type="submission" date="2021-01" db="EMBL/GenBank/DDBJ databases">
        <title>Whole genome shotgun sequence of Dactylosporangium siamense NBRC 106093.</title>
        <authorList>
            <person name="Komaki H."/>
            <person name="Tamura T."/>
        </authorList>
    </citation>
    <scope>NUCLEOTIDE SEQUENCE</scope>
    <source>
        <strain evidence="2">NBRC 106093</strain>
    </source>
</reference>
<evidence type="ECO:0000313" key="3">
    <source>
        <dbReference type="Proteomes" id="UP000660611"/>
    </source>
</evidence>
<protein>
    <submittedName>
        <fullName evidence="2">Uncharacterized protein</fullName>
    </submittedName>
</protein>
<evidence type="ECO:0000256" key="1">
    <source>
        <dbReference type="SAM" id="Phobius"/>
    </source>
</evidence>
<keyword evidence="1" id="KW-0812">Transmembrane</keyword>
<name>A0A919PIA0_9ACTN</name>
<feature type="transmembrane region" description="Helical" evidence="1">
    <location>
        <begin position="77"/>
        <end position="95"/>
    </location>
</feature>
<organism evidence="2 3">
    <name type="scientific">Dactylosporangium siamense</name>
    <dbReference type="NCBI Taxonomy" id="685454"/>
    <lineage>
        <taxon>Bacteria</taxon>
        <taxon>Bacillati</taxon>
        <taxon>Actinomycetota</taxon>
        <taxon>Actinomycetes</taxon>
        <taxon>Micromonosporales</taxon>
        <taxon>Micromonosporaceae</taxon>
        <taxon>Dactylosporangium</taxon>
    </lineage>
</organism>
<feature type="transmembrane region" description="Helical" evidence="1">
    <location>
        <begin position="115"/>
        <end position="141"/>
    </location>
</feature>
<evidence type="ECO:0000313" key="2">
    <source>
        <dbReference type="EMBL" id="GIG45360.1"/>
    </source>
</evidence>
<dbReference type="EMBL" id="BONQ01000052">
    <property type="protein sequence ID" value="GIG45360.1"/>
    <property type="molecule type" value="Genomic_DNA"/>
</dbReference>
<accession>A0A919PIA0</accession>